<dbReference type="SMART" id="SM01119">
    <property type="entry name" value="D-ser_dehydrat"/>
    <property type="match status" value="1"/>
</dbReference>
<dbReference type="InterPro" id="IPR001608">
    <property type="entry name" value="Ala_racemase_N"/>
</dbReference>
<dbReference type="Gene3D" id="3.20.20.10">
    <property type="entry name" value="Alanine racemase"/>
    <property type="match status" value="1"/>
</dbReference>
<dbReference type="PANTHER" id="PTHR28004:SF2">
    <property type="entry name" value="D-SERINE DEHYDRATASE"/>
    <property type="match status" value="1"/>
</dbReference>
<organism evidence="4 5">
    <name type="scientific">Pedobacter psychroterrae</name>
    <dbReference type="NCBI Taxonomy" id="2530453"/>
    <lineage>
        <taxon>Bacteria</taxon>
        <taxon>Pseudomonadati</taxon>
        <taxon>Bacteroidota</taxon>
        <taxon>Sphingobacteriia</taxon>
        <taxon>Sphingobacteriales</taxon>
        <taxon>Sphingobacteriaceae</taxon>
        <taxon>Pedobacter</taxon>
    </lineage>
</organism>
<dbReference type="CDD" id="cd06821">
    <property type="entry name" value="PLPDE_III_D-TA"/>
    <property type="match status" value="1"/>
</dbReference>
<dbReference type="Gene3D" id="2.40.37.20">
    <property type="entry name" value="D-serine dehydratase-like domain"/>
    <property type="match status" value="1"/>
</dbReference>
<dbReference type="PANTHER" id="PTHR28004">
    <property type="entry name" value="ZGC:162816-RELATED"/>
    <property type="match status" value="1"/>
</dbReference>
<dbReference type="Proteomes" id="UP000293347">
    <property type="component" value="Unassembled WGS sequence"/>
</dbReference>
<feature type="domain" description="D-serine dehydratase-like" evidence="3">
    <location>
        <begin position="260"/>
        <end position="350"/>
    </location>
</feature>
<evidence type="ECO:0000259" key="3">
    <source>
        <dbReference type="SMART" id="SM01119"/>
    </source>
</evidence>
<evidence type="ECO:0000256" key="2">
    <source>
        <dbReference type="ARBA" id="ARBA00023239"/>
    </source>
</evidence>
<dbReference type="GO" id="GO:0008721">
    <property type="term" value="F:D-serine ammonia-lyase activity"/>
    <property type="evidence" value="ECO:0007669"/>
    <property type="project" value="TreeGrafter"/>
</dbReference>
<evidence type="ECO:0000313" key="4">
    <source>
        <dbReference type="EMBL" id="TCC98304.1"/>
    </source>
</evidence>
<dbReference type="InterPro" id="IPR029066">
    <property type="entry name" value="PLP-binding_barrel"/>
</dbReference>
<sequence>MNEWFEINDLDTLDSPALVFYPARIAENIEKLKSSIDHVDRLRPHVKTHKSADITTLMLNAGISKFKCATIAEAEMLAQCGATNVLLAYQPVGPKITRYAELISRYPSTSFSCLFDHANSIKMLSEVGRKAAQPVNVFLDLNIGMNRTGITSGDQALRLYLAASTIEGINMLGLHGYDGHIHKPSLQKRREEWQAGWDAIRNLSEQIVAAGLPRPRIIAGGTPTFPFYAEESEVECSPGTFILWDKGYQDSFKEQEYLIAAMVLTRVVSLPSQTTITVDLGHKAVAAENELTKRVYFINAPNARVVSQSEEHLVLEMGADHGLQIGDVLYALPKHICPTVALYERAAIVKDNQIMGEWKISSRDRKINI</sequence>
<dbReference type="GO" id="GO:0036088">
    <property type="term" value="P:D-serine catabolic process"/>
    <property type="evidence" value="ECO:0007669"/>
    <property type="project" value="TreeGrafter"/>
</dbReference>
<evidence type="ECO:0000256" key="1">
    <source>
        <dbReference type="ARBA" id="ARBA00005323"/>
    </source>
</evidence>
<comment type="similarity">
    <text evidence="1">Belongs to the DSD1 family.</text>
</comment>
<accession>A0A4R0NHQ4</accession>
<dbReference type="SUPFAM" id="SSF51419">
    <property type="entry name" value="PLP-binding barrel"/>
    <property type="match status" value="1"/>
</dbReference>
<dbReference type="Pfam" id="PF14031">
    <property type="entry name" value="D-ser_dehydrat"/>
    <property type="match status" value="1"/>
</dbReference>
<dbReference type="InterPro" id="IPR042208">
    <property type="entry name" value="D-ser_dehydrat-like_sf"/>
</dbReference>
<comment type="caution">
    <text evidence="4">The sequence shown here is derived from an EMBL/GenBank/DDBJ whole genome shotgun (WGS) entry which is preliminary data.</text>
</comment>
<evidence type="ECO:0000313" key="5">
    <source>
        <dbReference type="Proteomes" id="UP000293347"/>
    </source>
</evidence>
<dbReference type="InterPro" id="IPR051466">
    <property type="entry name" value="D-amino_acid_metab_enzyme"/>
</dbReference>
<protein>
    <submittedName>
        <fullName evidence="4">D-TA family PLP-dependent enzyme</fullName>
    </submittedName>
</protein>
<dbReference type="EMBL" id="SJSL01000007">
    <property type="protein sequence ID" value="TCC98304.1"/>
    <property type="molecule type" value="Genomic_DNA"/>
</dbReference>
<keyword evidence="2" id="KW-0456">Lyase</keyword>
<name>A0A4R0NHQ4_9SPHI</name>
<dbReference type="AlphaFoldDB" id="A0A4R0NHQ4"/>
<dbReference type="InterPro" id="IPR026956">
    <property type="entry name" value="D-ser_dehydrat-like_dom"/>
</dbReference>
<dbReference type="Pfam" id="PF01168">
    <property type="entry name" value="Ala_racemase_N"/>
    <property type="match status" value="1"/>
</dbReference>
<keyword evidence="5" id="KW-1185">Reference proteome</keyword>
<reference evidence="4 5" key="1">
    <citation type="submission" date="2019-02" db="EMBL/GenBank/DDBJ databases">
        <title>Pedobacter sp. RP-1-14 sp. nov., isolated from Arctic soil.</title>
        <authorList>
            <person name="Dahal R.H."/>
        </authorList>
    </citation>
    <scope>NUCLEOTIDE SEQUENCE [LARGE SCALE GENOMIC DNA]</scope>
    <source>
        <strain evidence="4 5">RP-1-14</strain>
    </source>
</reference>
<proteinExistence type="inferred from homology"/>
<dbReference type="OrthoDB" id="9788869at2"/>
<gene>
    <name evidence="4" type="ORF">EZ437_18335</name>
</gene>